<dbReference type="GeneID" id="54471733"/>
<dbReference type="EMBL" id="MU001632">
    <property type="protein sequence ID" value="KAF2486826.1"/>
    <property type="molecule type" value="Genomic_DNA"/>
</dbReference>
<dbReference type="SMART" id="SM00591">
    <property type="entry name" value="RWD"/>
    <property type="match status" value="1"/>
</dbReference>
<keyword evidence="1" id="KW-0175">Coiled coil</keyword>
<dbReference type="Gene3D" id="3.10.110.10">
    <property type="entry name" value="Ubiquitin Conjugating Enzyme"/>
    <property type="match status" value="1"/>
</dbReference>
<accession>A0A6A6Q4E0</accession>
<evidence type="ECO:0000256" key="2">
    <source>
        <dbReference type="SAM" id="MobiDB-lite"/>
    </source>
</evidence>
<dbReference type="PANTHER" id="PTHR12292">
    <property type="entry name" value="RWD DOMAIN-CONTAINING PROTEIN"/>
    <property type="match status" value="1"/>
</dbReference>
<proteinExistence type="predicted"/>
<gene>
    <name evidence="4" type="ORF">BDY17DRAFT_246515</name>
</gene>
<dbReference type="OrthoDB" id="277175at2759"/>
<reference evidence="4" key="1">
    <citation type="journal article" date="2020" name="Stud. Mycol.">
        <title>101 Dothideomycetes genomes: a test case for predicting lifestyles and emergence of pathogens.</title>
        <authorList>
            <person name="Haridas S."/>
            <person name="Albert R."/>
            <person name="Binder M."/>
            <person name="Bloem J."/>
            <person name="Labutti K."/>
            <person name="Salamov A."/>
            <person name="Andreopoulos B."/>
            <person name="Baker S."/>
            <person name="Barry K."/>
            <person name="Bills G."/>
            <person name="Bluhm B."/>
            <person name="Cannon C."/>
            <person name="Castanera R."/>
            <person name="Culley D."/>
            <person name="Daum C."/>
            <person name="Ezra D."/>
            <person name="Gonzalez J."/>
            <person name="Henrissat B."/>
            <person name="Kuo A."/>
            <person name="Liang C."/>
            <person name="Lipzen A."/>
            <person name="Lutzoni F."/>
            <person name="Magnuson J."/>
            <person name="Mondo S."/>
            <person name="Nolan M."/>
            <person name="Ohm R."/>
            <person name="Pangilinan J."/>
            <person name="Park H.-J."/>
            <person name="Ramirez L."/>
            <person name="Alfaro M."/>
            <person name="Sun H."/>
            <person name="Tritt A."/>
            <person name="Yoshinaga Y."/>
            <person name="Zwiers L.-H."/>
            <person name="Turgeon B."/>
            <person name="Goodwin S."/>
            <person name="Spatafora J."/>
            <person name="Crous P."/>
            <person name="Grigoriev I."/>
        </authorList>
    </citation>
    <scope>NUCLEOTIDE SEQUENCE</scope>
    <source>
        <strain evidence="4">CBS 113389</strain>
    </source>
</reference>
<feature type="region of interest" description="Disordered" evidence="2">
    <location>
        <begin position="64"/>
        <end position="83"/>
    </location>
</feature>
<dbReference type="PROSITE" id="PS50908">
    <property type="entry name" value="RWD"/>
    <property type="match status" value="1"/>
</dbReference>
<dbReference type="Pfam" id="PF05773">
    <property type="entry name" value="RWD"/>
    <property type="match status" value="1"/>
</dbReference>
<dbReference type="InterPro" id="IPR006575">
    <property type="entry name" value="RWD_dom"/>
</dbReference>
<feature type="domain" description="RWD" evidence="3">
    <location>
        <begin position="8"/>
        <end position="123"/>
    </location>
</feature>
<feature type="compositionally biased region" description="Acidic residues" evidence="2">
    <location>
        <begin position="215"/>
        <end position="225"/>
    </location>
</feature>
<organism evidence="4 5">
    <name type="scientific">Neohortaea acidophila</name>
    <dbReference type="NCBI Taxonomy" id="245834"/>
    <lineage>
        <taxon>Eukaryota</taxon>
        <taxon>Fungi</taxon>
        <taxon>Dikarya</taxon>
        <taxon>Ascomycota</taxon>
        <taxon>Pezizomycotina</taxon>
        <taxon>Dothideomycetes</taxon>
        <taxon>Dothideomycetidae</taxon>
        <taxon>Mycosphaerellales</taxon>
        <taxon>Teratosphaeriaceae</taxon>
        <taxon>Neohortaea</taxon>
    </lineage>
</organism>
<keyword evidence="5" id="KW-1185">Reference proteome</keyword>
<evidence type="ECO:0000313" key="5">
    <source>
        <dbReference type="Proteomes" id="UP000799767"/>
    </source>
</evidence>
<sequence length="235" mass="26760">MGREEQKEEREVLDSIFPDEIQDISDTEYRVTVQLEASADPSEEDADSSPTLILNVRYPEAYPDEAPRLDITQPPNAPKHPHLDVQEDKARLLDALQPTIEENLGMAMVFSLVSTLKDAAELLISERQQAVQALKDVETRKAEAEENRKFEGEKVTRESFLAWRDTFHREMAEEKARRVVEIEAEEKKKRGGRVEEKKLTGKQLWVQGLAGKVGEEEDEEGEDAIESMRTLKVEG</sequence>
<feature type="region of interest" description="Disordered" evidence="2">
    <location>
        <begin position="211"/>
        <end position="235"/>
    </location>
</feature>
<dbReference type="Proteomes" id="UP000799767">
    <property type="component" value="Unassembled WGS sequence"/>
</dbReference>
<dbReference type="AlphaFoldDB" id="A0A6A6Q4E0"/>
<evidence type="ECO:0000256" key="1">
    <source>
        <dbReference type="SAM" id="Coils"/>
    </source>
</evidence>
<dbReference type="CDD" id="cd23823">
    <property type="entry name" value="RWD_GCN2"/>
    <property type="match status" value="1"/>
</dbReference>
<dbReference type="InterPro" id="IPR016135">
    <property type="entry name" value="UBQ-conjugating_enzyme/RWD"/>
</dbReference>
<dbReference type="FunFam" id="3.10.110.10:FF:000075">
    <property type="entry name" value="RWD domain-containing protein (Gir2)"/>
    <property type="match status" value="1"/>
</dbReference>
<protein>
    <submittedName>
        <fullName evidence="4">RWD domain-containing protein</fullName>
    </submittedName>
</protein>
<dbReference type="RefSeq" id="XP_033593395.1">
    <property type="nucleotide sequence ID" value="XM_033730731.1"/>
</dbReference>
<feature type="coiled-coil region" evidence="1">
    <location>
        <begin position="120"/>
        <end position="154"/>
    </location>
</feature>
<evidence type="ECO:0000313" key="4">
    <source>
        <dbReference type="EMBL" id="KAF2486826.1"/>
    </source>
</evidence>
<name>A0A6A6Q4E0_9PEZI</name>
<dbReference type="InterPro" id="IPR040213">
    <property type="entry name" value="GIR2-like"/>
</dbReference>
<dbReference type="SUPFAM" id="SSF54495">
    <property type="entry name" value="UBC-like"/>
    <property type="match status" value="1"/>
</dbReference>
<evidence type="ECO:0000259" key="3">
    <source>
        <dbReference type="PROSITE" id="PS50908"/>
    </source>
</evidence>